<reference evidence="2" key="1">
    <citation type="submission" date="2024-07" db="EMBL/GenBank/DDBJ databases">
        <title>Halotolerant mesophilic bacterium Ornithinibacillus sp. 4-3, sp. nov., isolated from soil.</title>
        <authorList>
            <person name="Sidarenka A.V."/>
            <person name="Guliayeva D.E."/>
            <person name="Leanovich S.I."/>
            <person name="Hileuskaya K.S."/>
            <person name="Akhremchuk A.E."/>
            <person name="Sikolenko M.A."/>
            <person name="Valentovich L.N."/>
        </authorList>
    </citation>
    <scope>NUCLEOTIDE SEQUENCE</scope>
    <source>
        <strain evidence="2">4-3</strain>
    </source>
</reference>
<accession>A0AB39HLY9</accession>
<organism evidence="2">
    <name type="scientific">Ornithinibacillus sp. 4-3</name>
    <dbReference type="NCBI Taxonomy" id="3231488"/>
    <lineage>
        <taxon>Bacteria</taxon>
        <taxon>Bacillati</taxon>
        <taxon>Bacillota</taxon>
        <taxon>Bacilli</taxon>
        <taxon>Bacillales</taxon>
        <taxon>Bacillaceae</taxon>
        <taxon>Ornithinibacillus</taxon>
    </lineage>
</organism>
<sequence>MERKYRDIVGERIKESNTDLQNLPGMGKPLPKDYTQKDTFQHFQKIVKDAGFLPPWLKLQKEIAALLDEVETEIDIEEINKKVKKYNRMCPTPLQKNLVSLSNLEKSKKSWESN</sequence>
<evidence type="ECO:0000259" key="1">
    <source>
        <dbReference type="Pfam" id="PF09350"/>
    </source>
</evidence>
<dbReference type="PANTHER" id="PTHR39158">
    <property type="entry name" value="OS08G0560600 PROTEIN"/>
    <property type="match status" value="1"/>
</dbReference>
<dbReference type="RefSeq" id="WP_368653644.1">
    <property type="nucleotide sequence ID" value="NZ_CP162599.1"/>
</dbReference>
<proteinExistence type="predicted"/>
<evidence type="ECO:0000313" key="2">
    <source>
        <dbReference type="EMBL" id="XDK32957.1"/>
    </source>
</evidence>
<dbReference type="InterPro" id="IPR052573">
    <property type="entry name" value="DnaJ_C_subfamily_28"/>
</dbReference>
<name>A0AB39HLY9_9BACI</name>
<gene>
    <name evidence="2" type="ORF">AB4Y30_00840</name>
</gene>
<dbReference type="EMBL" id="CP162599">
    <property type="protein sequence ID" value="XDK32957.1"/>
    <property type="molecule type" value="Genomic_DNA"/>
</dbReference>
<protein>
    <submittedName>
        <fullName evidence="2">DUF1992 domain-containing protein</fullName>
    </submittedName>
</protein>
<dbReference type="Pfam" id="PF09350">
    <property type="entry name" value="DJC28_CD"/>
    <property type="match status" value="1"/>
</dbReference>
<dbReference type="PANTHER" id="PTHR39158:SF1">
    <property type="entry name" value="DNAJ HOMOLOG SUBFAMILY C MEMBER 28"/>
    <property type="match status" value="1"/>
</dbReference>
<dbReference type="AlphaFoldDB" id="A0AB39HLY9"/>
<dbReference type="InterPro" id="IPR018961">
    <property type="entry name" value="DnaJ_homolog_subfam-C_membr-28"/>
</dbReference>
<feature type="domain" description="DnaJ homologue subfamily C member 28 conserved" evidence="1">
    <location>
        <begin position="10"/>
        <end position="70"/>
    </location>
</feature>